<keyword evidence="2" id="KW-1185">Reference proteome</keyword>
<reference evidence="2" key="1">
    <citation type="submission" date="2017-03" db="EMBL/GenBank/DDBJ databases">
        <authorList>
            <person name="Rodrigo-Torres L."/>
            <person name="Arahal R.D."/>
            <person name="Lucena T."/>
        </authorList>
    </citation>
    <scope>NUCLEOTIDE SEQUENCE [LARGE SCALE GENOMIC DNA]</scope>
    <source>
        <strain evidence="2">CECT 8370</strain>
    </source>
</reference>
<evidence type="ECO:0000313" key="2">
    <source>
        <dbReference type="Proteomes" id="UP000194012"/>
    </source>
</evidence>
<accession>A0A1X7A1P2</accession>
<gene>
    <name evidence="1" type="ORF">ROG8370_03161</name>
</gene>
<dbReference type="AlphaFoldDB" id="A0A1X7A1P2"/>
<evidence type="ECO:0000313" key="1">
    <source>
        <dbReference type="EMBL" id="SLN67709.1"/>
    </source>
</evidence>
<name>A0A1X7A1P2_9RHOB</name>
<dbReference type="Proteomes" id="UP000194012">
    <property type="component" value="Unassembled WGS sequence"/>
</dbReference>
<sequence>MTITRELLDELLSGVENASATRPHPIMDLFIQSNHGRPSR</sequence>
<proteinExistence type="predicted"/>
<organism evidence="1 2">
    <name type="scientific">Roseovarius gaetbuli</name>
    <dbReference type="NCBI Taxonomy" id="1356575"/>
    <lineage>
        <taxon>Bacteria</taxon>
        <taxon>Pseudomonadati</taxon>
        <taxon>Pseudomonadota</taxon>
        <taxon>Alphaproteobacteria</taxon>
        <taxon>Rhodobacterales</taxon>
        <taxon>Roseobacteraceae</taxon>
        <taxon>Roseovarius</taxon>
    </lineage>
</organism>
<dbReference type="EMBL" id="FWFJ01000039">
    <property type="protein sequence ID" value="SLN67709.1"/>
    <property type="molecule type" value="Genomic_DNA"/>
</dbReference>
<protein>
    <submittedName>
        <fullName evidence="1">Uncharacterized protein</fullName>
    </submittedName>
</protein>